<dbReference type="AlphaFoldDB" id="A0A0F9YZY3"/>
<keyword evidence="1" id="KW-1133">Transmembrane helix</keyword>
<dbReference type="Proteomes" id="UP000034803">
    <property type="component" value="Unassembled WGS sequence"/>
</dbReference>
<dbReference type="EMBL" id="LBOI01000003">
    <property type="protein sequence ID" value="KKP31971.1"/>
    <property type="molecule type" value="Genomic_DNA"/>
</dbReference>
<keyword evidence="1" id="KW-0472">Membrane</keyword>
<evidence type="ECO:0000313" key="2">
    <source>
        <dbReference type="EMBL" id="KKP31971.1"/>
    </source>
</evidence>
<sequence length="121" mass="13263">MALYKKIKFGPEFERLPLKKLFVYSFVINLITILLGLLAKLILPPEIPLFYGLPQTSEQLAKSIFIILPATTALLLTLVNAILSINIGGAYLKKTLAFTSIAISLLALIGTFKIIFLVGSI</sequence>
<feature type="transmembrane region" description="Helical" evidence="1">
    <location>
        <begin position="21"/>
        <end position="43"/>
    </location>
</feature>
<evidence type="ECO:0000313" key="3">
    <source>
        <dbReference type="Proteomes" id="UP000034803"/>
    </source>
</evidence>
<reference evidence="2 3" key="1">
    <citation type="journal article" date="2015" name="Nature">
        <title>rRNA introns, odd ribosomes, and small enigmatic genomes across a large radiation of phyla.</title>
        <authorList>
            <person name="Brown C.T."/>
            <person name="Hug L.A."/>
            <person name="Thomas B.C."/>
            <person name="Sharon I."/>
            <person name="Castelle C.J."/>
            <person name="Singh A."/>
            <person name="Wilkins M.J."/>
            <person name="Williams K.H."/>
            <person name="Banfield J.F."/>
        </authorList>
    </citation>
    <scope>NUCLEOTIDE SEQUENCE [LARGE SCALE GENOMIC DNA]</scope>
</reference>
<proteinExistence type="predicted"/>
<comment type="caution">
    <text evidence="2">The sequence shown here is derived from an EMBL/GenBank/DDBJ whole genome shotgun (WGS) entry which is preliminary data.</text>
</comment>
<keyword evidence="1" id="KW-0812">Transmembrane</keyword>
<feature type="transmembrane region" description="Helical" evidence="1">
    <location>
        <begin position="63"/>
        <end position="83"/>
    </location>
</feature>
<evidence type="ECO:0000256" key="1">
    <source>
        <dbReference type="SAM" id="Phobius"/>
    </source>
</evidence>
<accession>A0A0F9YZY3</accession>
<organism evidence="2 3">
    <name type="scientific">Candidatus Woesebacteria bacterium GW2011_GWC2_31_9</name>
    <dbReference type="NCBI Taxonomy" id="1618586"/>
    <lineage>
        <taxon>Bacteria</taxon>
        <taxon>Candidatus Woeseibacteriota</taxon>
    </lineage>
</organism>
<gene>
    <name evidence="2" type="ORF">UR21_C0003G0004</name>
</gene>
<name>A0A0F9YZY3_9BACT</name>
<feature type="transmembrane region" description="Helical" evidence="1">
    <location>
        <begin position="95"/>
        <end position="118"/>
    </location>
</feature>
<protein>
    <submittedName>
        <fullName evidence="2">Uncharacterized protein</fullName>
    </submittedName>
</protein>